<name>A0ABU8WDQ2_9BURK</name>
<proteinExistence type="predicted"/>
<protein>
    <submittedName>
        <fullName evidence="1">Uncharacterized protein</fullName>
    </submittedName>
</protein>
<evidence type="ECO:0000313" key="2">
    <source>
        <dbReference type="Proteomes" id="UP001363010"/>
    </source>
</evidence>
<reference evidence="1 2" key="1">
    <citation type="submission" date="2024-03" db="EMBL/GenBank/DDBJ databases">
        <title>Novel species of the genus Variovorax.</title>
        <authorList>
            <person name="Liu Q."/>
            <person name="Xin Y.-H."/>
        </authorList>
    </citation>
    <scope>NUCLEOTIDE SEQUENCE [LARGE SCALE GENOMIC DNA]</scope>
    <source>
        <strain evidence="1 2">KACC 18501</strain>
    </source>
</reference>
<evidence type="ECO:0000313" key="1">
    <source>
        <dbReference type="EMBL" id="MEJ8827482.1"/>
    </source>
</evidence>
<sequence length="89" mass="9232">MPAALSGLLSVLHAWGMREMSPLGSACTLNPENVVAVVAFGMVDPRPQVHHRSVHGSTFRSFNRLAACGHARSGWRGAWGGGGGGGLLP</sequence>
<dbReference type="EMBL" id="JBBKZV010000076">
    <property type="protein sequence ID" value="MEJ8827482.1"/>
    <property type="molecule type" value="Genomic_DNA"/>
</dbReference>
<organism evidence="1 2">
    <name type="scientific">Variovorax humicola</name>
    <dbReference type="NCBI Taxonomy" id="1769758"/>
    <lineage>
        <taxon>Bacteria</taxon>
        <taxon>Pseudomonadati</taxon>
        <taxon>Pseudomonadota</taxon>
        <taxon>Betaproteobacteria</taxon>
        <taxon>Burkholderiales</taxon>
        <taxon>Comamonadaceae</taxon>
        <taxon>Variovorax</taxon>
    </lineage>
</organism>
<comment type="caution">
    <text evidence="1">The sequence shown here is derived from an EMBL/GenBank/DDBJ whole genome shotgun (WGS) entry which is preliminary data.</text>
</comment>
<keyword evidence="2" id="KW-1185">Reference proteome</keyword>
<dbReference type="Proteomes" id="UP001363010">
    <property type="component" value="Unassembled WGS sequence"/>
</dbReference>
<dbReference type="RefSeq" id="WP_340368501.1">
    <property type="nucleotide sequence ID" value="NZ_JBBKZV010000076.1"/>
</dbReference>
<feature type="non-terminal residue" evidence="1">
    <location>
        <position position="89"/>
    </location>
</feature>
<accession>A0ABU8WDQ2</accession>
<gene>
    <name evidence="1" type="ORF">WKW80_36835</name>
</gene>